<dbReference type="Proteomes" id="UP000261828">
    <property type="component" value="Unassembled WGS sequence"/>
</dbReference>
<feature type="transmembrane region" description="Helical" evidence="1">
    <location>
        <begin position="167"/>
        <end position="187"/>
    </location>
</feature>
<keyword evidence="1" id="KW-1133">Transmembrane helix</keyword>
<accession>A0A371JSP8</accession>
<feature type="transmembrane region" description="Helical" evidence="1">
    <location>
        <begin position="12"/>
        <end position="29"/>
    </location>
</feature>
<dbReference type="OrthoDB" id="1435288at2"/>
<evidence type="ECO:0000256" key="1">
    <source>
        <dbReference type="SAM" id="Phobius"/>
    </source>
</evidence>
<dbReference type="AlphaFoldDB" id="A0A371JSP8"/>
<evidence type="ECO:0000313" key="3">
    <source>
        <dbReference type="Proteomes" id="UP000261828"/>
    </source>
</evidence>
<organism evidence="2 3">
    <name type="scientific">Flagellimonas nanhaiensis</name>
    <dbReference type="NCBI Taxonomy" id="2292706"/>
    <lineage>
        <taxon>Bacteria</taxon>
        <taxon>Pseudomonadati</taxon>
        <taxon>Bacteroidota</taxon>
        <taxon>Flavobacteriia</taxon>
        <taxon>Flavobacteriales</taxon>
        <taxon>Flavobacteriaceae</taxon>
        <taxon>Flagellimonas</taxon>
    </lineage>
</organism>
<evidence type="ECO:0000313" key="2">
    <source>
        <dbReference type="EMBL" id="RDY60843.1"/>
    </source>
</evidence>
<feature type="transmembrane region" description="Helical" evidence="1">
    <location>
        <begin position="77"/>
        <end position="94"/>
    </location>
</feature>
<feature type="transmembrane region" description="Helical" evidence="1">
    <location>
        <begin position="36"/>
        <end position="57"/>
    </location>
</feature>
<gene>
    <name evidence="2" type="ORF">DX873_01285</name>
</gene>
<name>A0A371JSP8_9FLAO</name>
<feature type="transmembrane region" description="Helical" evidence="1">
    <location>
        <begin position="106"/>
        <end position="125"/>
    </location>
</feature>
<keyword evidence="3" id="KW-1185">Reference proteome</keyword>
<feature type="transmembrane region" description="Helical" evidence="1">
    <location>
        <begin position="131"/>
        <end position="151"/>
    </location>
</feature>
<sequence>MAPEIYDFLKEHYFVPFYLLTWIISVLTYRRYFDTALKYFPMFIAYTFFTELLGYFIKYHEEFQFFSDDRYSWRNIIIYNIYQVVTFLFFYWVYWRVLKSKTYKKWVKYGAVVAMFSYAVSLFFQNPFYVSLYYADVIGSLVLLMCIILYFKEKRMETNPYPQKHNLLFWVSVGTFIFYLLAPYIWLTGYLRYDIWVTYYFWKVLIVLIMIMYSLFIIGLLMGKRKAFR</sequence>
<dbReference type="RefSeq" id="WP_116182726.1">
    <property type="nucleotide sequence ID" value="NZ_QTJX01000001.1"/>
</dbReference>
<keyword evidence="1" id="KW-0812">Transmembrane</keyword>
<keyword evidence="1" id="KW-0472">Membrane</keyword>
<proteinExistence type="predicted"/>
<feature type="transmembrane region" description="Helical" evidence="1">
    <location>
        <begin position="199"/>
        <end position="223"/>
    </location>
</feature>
<dbReference type="EMBL" id="QTJX01000001">
    <property type="protein sequence ID" value="RDY60843.1"/>
    <property type="molecule type" value="Genomic_DNA"/>
</dbReference>
<comment type="caution">
    <text evidence="2">The sequence shown here is derived from an EMBL/GenBank/DDBJ whole genome shotgun (WGS) entry which is preliminary data.</text>
</comment>
<reference evidence="2 3" key="1">
    <citation type="submission" date="2018-08" db="EMBL/GenBank/DDBJ databases">
        <title>Muricauda nanhaiensis sp. nov., isolated from seawater of the South China Sea.</title>
        <authorList>
            <person name="Dang Y."/>
        </authorList>
    </citation>
    <scope>NUCLEOTIDE SEQUENCE [LARGE SCALE GENOMIC DNA]</scope>
    <source>
        <strain evidence="2 3">SM1704</strain>
    </source>
</reference>
<protein>
    <submittedName>
        <fullName evidence="2">Uncharacterized protein</fullName>
    </submittedName>
</protein>